<protein>
    <submittedName>
        <fullName evidence="1">Uncharacterized protein</fullName>
    </submittedName>
</protein>
<gene>
    <name evidence="1" type="ORF">BOFE_09950</name>
</gene>
<accession>A0ABM8DLJ2</accession>
<organism evidence="1 2">
    <name type="scientific">Candidatus Borrelia fainii</name>
    <dbReference type="NCBI Taxonomy" id="2518322"/>
    <lineage>
        <taxon>Bacteria</taxon>
        <taxon>Pseudomonadati</taxon>
        <taxon>Spirochaetota</taxon>
        <taxon>Spirochaetia</taxon>
        <taxon>Spirochaetales</taxon>
        <taxon>Borreliaceae</taxon>
        <taxon>Borrelia</taxon>
    </lineage>
</organism>
<name>A0ABM8DLJ2_9SPIR</name>
<dbReference type="Proteomes" id="UP001317516">
    <property type="component" value="Plasmid p59"/>
</dbReference>
<geneLocation type="plasmid" evidence="1 2">
    <name>p59</name>
</geneLocation>
<proteinExistence type="predicted"/>
<keyword evidence="2" id="KW-1185">Reference proteome</keyword>
<evidence type="ECO:0000313" key="1">
    <source>
        <dbReference type="EMBL" id="BDU63455.1"/>
    </source>
</evidence>
<reference evidence="1 2" key="1">
    <citation type="submission" date="2022-11" db="EMBL/GenBank/DDBJ databases">
        <title>Genome sequence of clinical isolate of the human pathogenic Borrelia fainii.</title>
        <authorList>
            <person name="Itokawa K."/>
            <person name="Sato K."/>
            <person name="Qiu Y."/>
        </authorList>
    </citation>
    <scope>NUCLEOTIDE SEQUENCE [LARGE SCALE GENOMIC DNA]</scope>
    <source>
        <strain evidence="1 2">Qtaro</strain>
        <plasmid evidence="1 2">p59</plasmid>
    </source>
</reference>
<dbReference type="EMBL" id="AP027072">
    <property type="protein sequence ID" value="BDU63455.1"/>
    <property type="molecule type" value="Genomic_DNA"/>
</dbReference>
<keyword evidence="1" id="KW-0614">Plasmid</keyword>
<sequence length="50" mass="5863">MLQASKRMHSVLDEISFDSLEMIDKFLLQLKNDDSNILGYFETKLELKTL</sequence>
<evidence type="ECO:0000313" key="2">
    <source>
        <dbReference type="Proteomes" id="UP001317516"/>
    </source>
</evidence>